<comment type="caution">
    <text evidence="2">The sequence shown here is derived from an EMBL/GenBank/DDBJ whole genome shotgun (WGS) entry which is preliminary data.</text>
</comment>
<keyword evidence="1" id="KW-1133">Transmembrane helix</keyword>
<accession>A0A8S0VYF6</accession>
<protein>
    <submittedName>
        <fullName evidence="2">Uncharacterized protein</fullName>
    </submittedName>
</protein>
<dbReference type="AlphaFoldDB" id="A0A8S0VYF6"/>
<evidence type="ECO:0000256" key="1">
    <source>
        <dbReference type="SAM" id="Phobius"/>
    </source>
</evidence>
<keyword evidence="1" id="KW-0472">Membrane</keyword>
<proteinExistence type="predicted"/>
<keyword evidence="1" id="KW-0812">Transmembrane</keyword>
<feature type="transmembrane region" description="Helical" evidence="1">
    <location>
        <begin position="57"/>
        <end position="77"/>
    </location>
</feature>
<reference evidence="2 3" key="1">
    <citation type="submission" date="2020-01" db="EMBL/GenBank/DDBJ databases">
        <authorList>
            <person name="Gupta K D."/>
        </authorList>
    </citation>
    <scope>NUCLEOTIDE SEQUENCE [LARGE SCALE GENOMIC DNA]</scope>
</reference>
<name>A0A8S0VYF6_CYCAE</name>
<dbReference type="EMBL" id="CACVBS010000057">
    <property type="protein sequence ID" value="CAA7266864.1"/>
    <property type="molecule type" value="Genomic_DNA"/>
</dbReference>
<dbReference type="Proteomes" id="UP000467700">
    <property type="component" value="Unassembled WGS sequence"/>
</dbReference>
<evidence type="ECO:0000313" key="2">
    <source>
        <dbReference type="EMBL" id="CAA7266864.1"/>
    </source>
</evidence>
<keyword evidence="3" id="KW-1185">Reference proteome</keyword>
<gene>
    <name evidence="2" type="ORF">AAE3_LOCUS9306</name>
</gene>
<evidence type="ECO:0000313" key="3">
    <source>
        <dbReference type="Proteomes" id="UP000467700"/>
    </source>
</evidence>
<organism evidence="2 3">
    <name type="scientific">Cyclocybe aegerita</name>
    <name type="common">Black poplar mushroom</name>
    <name type="synonym">Agrocybe aegerita</name>
    <dbReference type="NCBI Taxonomy" id="1973307"/>
    <lineage>
        <taxon>Eukaryota</taxon>
        <taxon>Fungi</taxon>
        <taxon>Dikarya</taxon>
        <taxon>Basidiomycota</taxon>
        <taxon>Agaricomycotina</taxon>
        <taxon>Agaricomycetes</taxon>
        <taxon>Agaricomycetidae</taxon>
        <taxon>Agaricales</taxon>
        <taxon>Agaricineae</taxon>
        <taxon>Bolbitiaceae</taxon>
        <taxon>Cyclocybe</taxon>
    </lineage>
</organism>
<sequence>MQIVIAIPTKLLPASSLDTSLKAHQLLVAVESTISSGLHIAPLAARHTSAIVVIHPGILVPAIVFALKLFILMIPSPHFIATLPLLFGLPLTTPQPVLLGPLLLMKRVFLVMTPTLMLRI</sequence>